<keyword evidence="6" id="KW-1185">Reference proteome</keyword>
<evidence type="ECO:0000256" key="1">
    <source>
        <dbReference type="ARBA" id="ARBA00010394"/>
    </source>
</evidence>
<dbReference type="Proteomes" id="UP000816034">
    <property type="component" value="Unassembled WGS sequence"/>
</dbReference>
<dbReference type="InterPro" id="IPR011989">
    <property type="entry name" value="ARM-like"/>
</dbReference>
<organism evidence="5 6">
    <name type="scientific">Naegleria lovaniensis</name>
    <name type="common">Amoeba</name>
    <dbReference type="NCBI Taxonomy" id="51637"/>
    <lineage>
        <taxon>Eukaryota</taxon>
        <taxon>Discoba</taxon>
        <taxon>Heterolobosea</taxon>
        <taxon>Tetramitia</taxon>
        <taxon>Eutetramitia</taxon>
        <taxon>Vahlkampfiidae</taxon>
        <taxon>Naegleria</taxon>
    </lineage>
</organism>
<feature type="region of interest" description="Disordered" evidence="4">
    <location>
        <begin position="1"/>
        <end position="25"/>
    </location>
</feature>
<evidence type="ECO:0008006" key="7">
    <source>
        <dbReference type="Google" id="ProtNLM"/>
    </source>
</evidence>
<keyword evidence="2" id="KW-0813">Transport</keyword>
<keyword evidence="3" id="KW-0653">Protein transport</keyword>
<name>A0AA88GRG0_NAELO</name>
<comment type="caution">
    <text evidence="5">The sequence shown here is derived from an EMBL/GenBank/DDBJ whole genome shotgun (WGS) entry which is preliminary data.</text>
</comment>
<reference evidence="5 6" key="1">
    <citation type="journal article" date="2018" name="BMC Genomics">
        <title>The genome of Naegleria lovaniensis, the basis for a comparative approach to unravel pathogenicity factors of the human pathogenic amoeba N. fowleri.</title>
        <authorList>
            <person name="Liechti N."/>
            <person name="Schurch N."/>
            <person name="Bruggmann R."/>
            <person name="Wittwer M."/>
        </authorList>
    </citation>
    <scope>NUCLEOTIDE SEQUENCE [LARGE SCALE GENOMIC DNA]</scope>
    <source>
        <strain evidence="5 6">ATCC 30569</strain>
    </source>
</reference>
<dbReference type="RefSeq" id="XP_044548419.1">
    <property type="nucleotide sequence ID" value="XM_044695058.1"/>
</dbReference>
<comment type="similarity">
    <text evidence="1">Belongs to the importin alpha family.</text>
</comment>
<feature type="compositionally biased region" description="Polar residues" evidence="4">
    <location>
        <begin position="1"/>
        <end position="10"/>
    </location>
</feature>
<evidence type="ECO:0000313" key="5">
    <source>
        <dbReference type="EMBL" id="KAG2382740.1"/>
    </source>
</evidence>
<dbReference type="SUPFAM" id="SSF48371">
    <property type="entry name" value="ARM repeat"/>
    <property type="match status" value="1"/>
</dbReference>
<accession>A0AA88GRG0</accession>
<gene>
    <name evidence="5" type="ORF">C9374_005320</name>
</gene>
<protein>
    <recommendedName>
        <fullName evidence="7">IBB domain-containing protein</fullName>
    </recommendedName>
</protein>
<feature type="compositionally biased region" description="Basic and acidic residues" evidence="4">
    <location>
        <begin position="11"/>
        <end position="21"/>
    </location>
</feature>
<evidence type="ECO:0000313" key="6">
    <source>
        <dbReference type="Proteomes" id="UP000816034"/>
    </source>
</evidence>
<dbReference type="PANTHER" id="PTHR23316">
    <property type="entry name" value="IMPORTIN ALPHA"/>
    <property type="match status" value="1"/>
</dbReference>
<dbReference type="Gene3D" id="1.25.10.10">
    <property type="entry name" value="Leucine-rich Repeat Variant"/>
    <property type="match status" value="1"/>
</dbReference>
<evidence type="ECO:0000256" key="4">
    <source>
        <dbReference type="SAM" id="MobiDB-lite"/>
    </source>
</evidence>
<dbReference type="InterPro" id="IPR000225">
    <property type="entry name" value="Armadillo"/>
</dbReference>
<dbReference type="GeneID" id="68097775"/>
<evidence type="ECO:0000256" key="3">
    <source>
        <dbReference type="ARBA" id="ARBA00022927"/>
    </source>
</evidence>
<dbReference type="AlphaFoldDB" id="A0AA88GRG0"/>
<sequence length="836" mass="95770">MHPQDQQQRMASHDHDRHSATEEQDELNLLSDWIQPNRLEQEHQSVVEEDEFSADRILQDILEEQDQPIPSIHSFMQQQEQTPDMSQILSSRNILEDSVGMIEEPRRVCGESDKSMQQCQMSSERVNLDSKMSHEEEQADEISSSTCSTIVVSAVGSEYCVTQQLPSFGIPDTCQPLHERPFYFLPPFPSFPCASLKKVPSNRSSISKEGKSKKIPQAWKQALENQKVKKQIQKQRKMLQRDKMLQRRRELTGRVEAIGLNNSSQPKRETSKHVNSRIEIPLSEFKKQKIDKRKSLMRELSLEWIICEEVLLRFLNLSTSNEKRFEEMSDDILIEQIEQQLPEDEEQRGRELSQIVEGVYQKSVKSLQRVYDLLNIDSMDIEDVIDSILDSDTLSHVKSYYLDRNALGKYLNVLNHPKDNITMDNETSPNMEMTTTKTLTTERMIQQVQQVAVLIVKKLSGNGRIDQLQTLSNQLDISLIVQLIQSRHLPIVNDALFILANIAKISSSQRDQVLQSQIVKELTSLLSTQVLCEENEQHVSLLRMASWCFSKLCVGTPSPSKDHMKQLLTLTPYFLHRKDIETLTHTCRAIGRLMYPKEMISPFLQSGQSSRIIDLIQNRNESEYSLLAQALVAAVNISAGTDEETQHLVTLDILEIALKILRLPLVPKSVRIDAMILVSNVCACTEVQVQRAIDCGVLEEIAKLFNKKDTLLDLKKEAVWIFRNAINSGEDEHVELFTERYQIVPPICEMITNGQSEQQIKNMCLQTLVKILEYYESETGTDEMAQNSSSSSLDSQHLNHFNEIIFQIKKSGAAKEILQMDVHASEYVEALCKYLR</sequence>
<evidence type="ECO:0000256" key="2">
    <source>
        <dbReference type="ARBA" id="ARBA00022448"/>
    </source>
</evidence>
<dbReference type="GO" id="GO:0015031">
    <property type="term" value="P:protein transport"/>
    <property type="evidence" value="ECO:0007669"/>
    <property type="project" value="UniProtKB-KW"/>
</dbReference>
<proteinExistence type="inferred from homology"/>
<dbReference type="InterPro" id="IPR016024">
    <property type="entry name" value="ARM-type_fold"/>
</dbReference>
<dbReference type="SMART" id="SM00185">
    <property type="entry name" value="ARM"/>
    <property type="match status" value="3"/>
</dbReference>
<dbReference type="EMBL" id="PYSW02000023">
    <property type="protein sequence ID" value="KAG2382740.1"/>
    <property type="molecule type" value="Genomic_DNA"/>
</dbReference>